<keyword evidence="2" id="KW-1185">Reference proteome</keyword>
<protein>
    <submittedName>
        <fullName evidence="1">Protein FAM149A</fullName>
    </submittedName>
</protein>
<gene>
    <name evidence="1" type="ORF">TREES_T100020710</name>
</gene>
<accession>L9KK71</accession>
<name>L9KK71_TUPCH</name>
<dbReference type="InterPro" id="IPR039630">
    <property type="entry name" value="FAM149"/>
</dbReference>
<reference evidence="2" key="2">
    <citation type="journal article" date="2013" name="Nat. Commun.">
        <title>Genome of the Chinese tree shrew.</title>
        <authorList>
            <person name="Fan Y."/>
            <person name="Huang Z.Y."/>
            <person name="Cao C.C."/>
            <person name="Chen C.S."/>
            <person name="Chen Y.X."/>
            <person name="Fan D.D."/>
            <person name="He J."/>
            <person name="Hou H.L."/>
            <person name="Hu L."/>
            <person name="Hu X.T."/>
            <person name="Jiang X.T."/>
            <person name="Lai R."/>
            <person name="Lang Y.S."/>
            <person name="Liang B."/>
            <person name="Liao S.G."/>
            <person name="Mu D."/>
            <person name="Ma Y.Y."/>
            <person name="Niu Y.Y."/>
            <person name="Sun X.Q."/>
            <person name="Xia J.Q."/>
            <person name="Xiao J."/>
            <person name="Xiong Z.Q."/>
            <person name="Xu L."/>
            <person name="Yang L."/>
            <person name="Zhang Y."/>
            <person name="Zhao W."/>
            <person name="Zhao X.D."/>
            <person name="Zheng Y.T."/>
            <person name="Zhou J.M."/>
            <person name="Zhu Y.B."/>
            <person name="Zhang G.J."/>
            <person name="Wang J."/>
            <person name="Yao Y.G."/>
        </authorList>
    </citation>
    <scope>NUCLEOTIDE SEQUENCE [LARGE SCALE GENOMIC DNA]</scope>
</reference>
<dbReference type="STRING" id="246437.L9KK71"/>
<dbReference type="PANTHER" id="PTHR31997:SF2">
    <property type="entry name" value="PROTEIN FAM149A"/>
    <property type="match status" value="1"/>
</dbReference>
<evidence type="ECO:0000313" key="1">
    <source>
        <dbReference type="EMBL" id="ELW63138.1"/>
    </source>
</evidence>
<reference evidence="2" key="1">
    <citation type="submission" date="2012-07" db="EMBL/GenBank/DDBJ databases">
        <title>Genome of the Chinese tree shrew, a rising model animal genetically related to primates.</title>
        <authorList>
            <person name="Zhang G."/>
            <person name="Fan Y."/>
            <person name="Yao Y."/>
            <person name="Huang Z."/>
        </authorList>
    </citation>
    <scope>NUCLEOTIDE SEQUENCE [LARGE SCALE GENOMIC DNA]</scope>
</reference>
<sequence>MGRADPARAPQVALLEALGARVHPSGERSSVYSWRDEEFDKANAQKVQRLFWEVEKMLLEGKVSPQTQNLQAACIPNGTEIADLTPSSSLEEEVYDMDGKIEEYFVFDRKEDDEVCLEQKPAYRRGKWRKPGLPPISPHDCIKDAVVSEVFDYFWENEVEILEELIRKKWETTLTEI</sequence>
<dbReference type="Proteomes" id="UP000011518">
    <property type="component" value="Unassembled WGS sequence"/>
</dbReference>
<evidence type="ECO:0000313" key="2">
    <source>
        <dbReference type="Proteomes" id="UP000011518"/>
    </source>
</evidence>
<dbReference type="EMBL" id="KB320793">
    <property type="protein sequence ID" value="ELW63138.1"/>
    <property type="molecule type" value="Genomic_DNA"/>
</dbReference>
<organism evidence="1 2">
    <name type="scientific">Tupaia chinensis</name>
    <name type="common">Chinese tree shrew</name>
    <name type="synonym">Tupaia belangeri chinensis</name>
    <dbReference type="NCBI Taxonomy" id="246437"/>
    <lineage>
        <taxon>Eukaryota</taxon>
        <taxon>Metazoa</taxon>
        <taxon>Chordata</taxon>
        <taxon>Craniata</taxon>
        <taxon>Vertebrata</taxon>
        <taxon>Euteleostomi</taxon>
        <taxon>Mammalia</taxon>
        <taxon>Eutheria</taxon>
        <taxon>Euarchontoglires</taxon>
        <taxon>Scandentia</taxon>
        <taxon>Tupaiidae</taxon>
        <taxon>Tupaia</taxon>
    </lineage>
</organism>
<dbReference type="InParanoid" id="L9KK71"/>
<proteinExistence type="predicted"/>
<dbReference type="PANTHER" id="PTHR31997">
    <property type="entry name" value="AGAP003710-PA"/>
    <property type="match status" value="1"/>
</dbReference>
<dbReference type="AlphaFoldDB" id="L9KK71"/>